<proteinExistence type="predicted"/>
<name>A0ABY8AMR7_9ACTN</name>
<keyword evidence="2" id="KW-1185">Reference proteome</keyword>
<accession>A0ABY8AMR7</accession>
<sequence>MPTLNRVPALLRERDRLAAGELLLLSQQVRLLEYDPADWDACVRADKRLLRGCARVLAVWDGTVSNGRDTTAHLVAYARSCGIDVEVLWPDGAERVSMTGEESS</sequence>
<dbReference type="RefSeq" id="WP_275311398.1">
    <property type="nucleotide sequence ID" value="NZ_CP095749.1"/>
</dbReference>
<evidence type="ECO:0000313" key="1">
    <source>
        <dbReference type="EMBL" id="WEB45180.1"/>
    </source>
</evidence>
<dbReference type="Proteomes" id="UP001218629">
    <property type="component" value="Chromosome"/>
</dbReference>
<organism evidence="1 2">
    <name type="scientific">Streptomyces yunnanensis</name>
    <dbReference type="NCBI Taxonomy" id="156453"/>
    <lineage>
        <taxon>Bacteria</taxon>
        <taxon>Bacillati</taxon>
        <taxon>Actinomycetota</taxon>
        <taxon>Actinomycetes</taxon>
        <taxon>Kitasatosporales</taxon>
        <taxon>Streptomycetaceae</taxon>
        <taxon>Streptomyces</taxon>
    </lineage>
</organism>
<evidence type="ECO:0008006" key="3">
    <source>
        <dbReference type="Google" id="ProtNLM"/>
    </source>
</evidence>
<dbReference type="EMBL" id="CP095749">
    <property type="protein sequence ID" value="WEB45180.1"/>
    <property type="molecule type" value="Genomic_DNA"/>
</dbReference>
<gene>
    <name evidence="1" type="ORF">MOV08_41755</name>
</gene>
<evidence type="ECO:0000313" key="2">
    <source>
        <dbReference type="Proteomes" id="UP001218629"/>
    </source>
</evidence>
<protein>
    <recommendedName>
        <fullName evidence="3">Resolvase/invertase-type recombinase catalytic domain-containing protein</fullName>
    </recommendedName>
</protein>
<reference evidence="1 2" key="1">
    <citation type="submission" date="2022-03" db="EMBL/GenBank/DDBJ databases">
        <title>Streptomyces yunnanensis P86,complete genome.</title>
        <authorList>
            <person name="Chen S."/>
            <person name="Zhang Q."/>
        </authorList>
    </citation>
    <scope>NUCLEOTIDE SEQUENCE [LARGE SCALE GENOMIC DNA]</scope>
    <source>
        <strain evidence="1 2">P86</strain>
    </source>
</reference>